<keyword evidence="2" id="KW-0132">Cell division</keyword>
<dbReference type="RefSeq" id="WP_216457543.1">
    <property type="nucleotide sequence ID" value="NZ_JAHLQL010000005.1"/>
</dbReference>
<dbReference type="CDD" id="cd24004">
    <property type="entry name" value="ASKHA_NBD_PilM-like"/>
    <property type="match status" value="1"/>
</dbReference>
<feature type="domain" description="SHS2" evidence="1">
    <location>
        <begin position="12"/>
        <end position="206"/>
    </location>
</feature>
<dbReference type="PANTHER" id="PTHR32432:SF3">
    <property type="entry name" value="ETHANOLAMINE UTILIZATION PROTEIN EUTJ"/>
    <property type="match status" value="1"/>
</dbReference>
<comment type="caution">
    <text evidence="2">The sequence shown here is derived from an EMBL/GenBank/DDBJ whole genome shotgun (WGS) entry which is preliminary data.</text>
</comment>
<dbReference type="InterPro" id="IPR050696">
    <property type="entry name" value="FtsA/MreB"/>
</dbReference>
<dbReference type="InterPro" id="IPR003494">
    <property type="entry name" value="SHS2_FtsA"/>
</dbReference>
<organism evidence="2 3">
    <name type="scientific">Clostridium simiarum</name>
    <dbReference type="NCBI Taxonomy" id="2841506"/>
    <lineage>
        <taxon>Bacteria</taxon>
        <taxon>Bacillati</taxon>
        <taxon>Bacillota</taxon>
        <taxon>Clostridia</taxon>
        <taxon>Eubacteriales</taxon>
        <taxon>Clostridiaceae</taxon>
        <taxon>Clostridium</taxon>
    </lineage>
</organism>
<dbReference type="InterPro" id="IPR056546">
    <property type="entry name" value="MreB_MamK-like"/>
</dbReference>
<reference evidence="2 3" key="1">
    <citation type="submission" date="2021-06" db="EMBL/GenBank/DDBJ databases">
        <authorList>
            <person name="Sun Q."/>
            <person name="Li D."/>
        </authorList>
    </citation>
    <scope>NUCLEOTIDE SEQUENCE [LARGE SCALE GENOMIC DNA]</scope>
    <source>
        <strain evidence="2 3">MSJ-4</strain>
    </source>
</reference>
<evidence type="ECO:0000313" key="3">
    <source>
        <dbReference type="Proteomes" id="UP000736583"/>
    </source>
</evidence>
<dbReference type="Pfam" id="PF06723">
    <property type="entry name" value="MreB_Mbl"/>
    <property type="match status" value="1"/>
</dbReference>
<proteinExistence type="predicted"/>
<name>A0ABS6F2V0_9CLOT</name>
<keyword evidence="2" id="KW-0131">Cell cycle</keyword>
<evidence type="ECO:0000313" key="2">
    <source>
        <dbReference type="EMBL" id="MBU5592831.1"/>
    </source>
</evidence>
<evidence type="ECO:0000259" key="1">
    <source>
        <dbReference type="SMART" id="SM00842"/>
    </source>
</evidence>
<accession>A0ABS6F2V0</accession>
<dbReference type="PANTHER" id="PTHR32432">
    <property type="entry name" value="CELL DIVISION PROTEIN FTSA-RELATED"/>
    <property type="match status" value="1"/>
</dbReference>
<dbReference type="EMBL" id="JAHLQL010000005">
    <property type="protein sequence ID" value="MBU5592831.1"/>
    <property type="molecule type" value="Genomic_DNA"/>
</dbReference>
<gene>
    <name evidence="2" type="ORF">KQI89_13845</name>
</gene>
<sequence length="702" mass="78254">MEEIKINQKDIVFALDIGTRSVIGTVGLIEDKKFKVIAEHYVEHEERSMIDGQIHDINKVAEAVQVVKHNLEKQLDIKLKEVAIAAAGRFLRTAKVKVDLNIDEDREINKEEVRRLELTAVKKAEEEISKASEGKLYCVGYSIVNYYLNGYVISNLLSHKAENVGVEVIATFLPRTVVDSLYSVMKKVNLKVISLTLEPIAAIEAAIPKNLRLLNLALVDIGAGTSDIAISSKDSITAFGMVQMAGDEITEAIAQNYLVDFNGAENIKKALTSDEVIKYTDVLGLENQVKSEEVIKLILPLVEKITHAIAHKILELNGGKAPNAVFLVGGGAHTAYMREKLSEKLNIPTQRIGVKGREAVTDCICRDNSLGSVGVTVLGIALMAIKNLGQDFIDVYLNGEVISLFNIHDHKVTEVLLQAGINPKMLIGRNGKNIRFSLNGNKRLAFGSLGKNSIILINGKECSMDSEVKEGDSIEVQFALDGRDAQPKIKEYITKLDSISFFYNDIIQNLDPICMINDEIKDIDSIIEEDDYVEIIYPSTLGEFKTYMLKEQGTFLLKDHIIGDEYIIKEGDRIYKALVVEDNKENNSSIENLALLETAVDLEEKTVENITNDLDRPISKDNYEDKKESKGLEEDHHCIVINVNGDLVTLKGKKEYIFVDIFNYIDFDLSKLRGRITLELNGVEASYGDKLKEGDIIKVYWA</sequence>
<dbReference type="Proteomes" id="UP000736583">
    <property type="component" value="Unassembled WGS sequence"/>
</dbReference>
<keyword evidence="3" id="KW-1185">Reference proteome</keyword>
<protein>
    <submittedName>
        <fullName evidence="2">Cell division protein FtsA</fullName>
    </submittedName>
</protein>
<dbReference type="GO" id="GO:0051301">
    <property type="term" value="P:cell division"/>
    <property type="evidence" value="ECO:0007669"/>
    <property type="project" value="UniProtKB-KW"/>
</dbReference>
<dbReference type="SMART" id="SM00842">
    <property type="entry name" value="FtsA"/>
    <property type="match status" value="1"/>
</dbReference>